<dbReference type="InterPro" id="IPR005825">
    <property type="entry name" value="Ribosomal_uL24_CS"/>
</dbReference>
<evidence type="ECO:0000256" key="4">
    <source>
        <dbReference type="ARBA" id="ARBA00022730"/>
    </source>
</evidence>
<comment type="similarity">
    <text evidence="2 10 11">Belongs to the universal ribosomal protein uL24 family.</text>
</comment>
<sequence>MRIKKGDTVEVISGKDKGKKGKVVRTLPKQDRVVVEGVNIVTKHEKPRGPQNPGGITKAEAPIHVSNVMYYDTKTNKRSRIGYTFENGKKVRVIKSSGATISDK</sequence>
<dbReference type="Gene3D" id="2.30.30.30">
    <property type="match status" value="1"/>
</dbReference>
<evidence type="ECO:0000256" key="7">
    <source>
        <dbReference type="ARBA" id="ARBA00023274"/>
    </source>
</evidence>
<dbReference type="Proteomes" id="UP000070442">
    <property type="component" value="Unassembled WGS sequence"/>
</dbReference>
<gene>
    <name evidence="10" type="primary">rplX</name>
    <name evidence="13" type="ORF">HMPREF1863_01446</name>
</gene>
<accession>A0A134ACT5</accession>
<evidence type="ECO:0000256" key="10">
    <source>
        <dbReference type="HAMAP-Rule" id="MF_01326"/>
    </source>
</evidence>
<evidence type="ECO:0000256" key="9">
    <source>
        <dbReference type="ARBA" id="ARBA00058688"/>
    </source>
</evidence>
<dbReference type="PANTHER" id="PTHR12903">
    <property type="entry name" value="MITOCHONDRIAL RIBOSOMAL PROTEIN L24"/>
    <property type="match status" value="1"/>
</dbReference>
<reference evidence="14" key="1">
    <citation type="submission" date="2016-01" db="EMBL/GenBank/DDBJ databases">
        <authorList>
            <person name="Mitreva M."/>
            <person name="Pepin K.H."/>
            <person name="Mihindukulasuriya K.A."/>
            <person name="Fulton R."/>
            <person name="Fronick C."/>
            <person name="O'Laughlin M."/>
            <person name="Miner T."/>
            <person name="Herter B."/>
            <person name="Rosa B.A."/>
            <person name="Cordes M."/>
            <person name="Tomlinson C."/>
            <person name="Wollam A."/>
            <person name="Palsikar V.B."/>
            <person name="Mardis E.R."/>
            <person name="Wilson R.K."/>
        </authorList>
    </citation>
    <scope>NUCLEOTIDE SEQUENCE [LARGE SCALE GENOMIC DNA]</scope>
    <source>
        <strain evidence="14">DNF00729</strain>
    </source>
</reference>
<dbReference type="CDD" id="cd06089">
    <property type="entry name" value="KOW_RPL26"/>
    <property type="match status" value="1"/>
</dbReference>
<comment type="function">
    <text evidence="1 10">One of two assembly initiator proteins, it binds directly to the 5'-end of the 23S rRNA, where it nucleates assembly of the 50S subunit.</text>
</comment>
<evidence type="ECO:0000313" key="14">
    <source>
        <dbReference type="Proteomes" id="UP000070442"/>
    </source>
</evidence>
<protein>
    <recommendedName>
        <fullName evidence="8 10">Large ribosomal subunit protein uL24</fullName>
    </recommendedName>
</protein>
<keyword evidence="14" id="KW-1185">Reference proteome</keyword>
<evidence type="ECO:0000256" key="11">
    <source>
        <dbReference type="RuleBase" id="RU003477"/>
    </source>
</evidence>
<dbReference type="SMART" id="SM00739">
    <property type="entry name" value="KOW"/>
    <property type="match status" value="1"/>
</dbReference>
<dbReference type="RefSeq" id="WP_068368909.1">
    <property type="nucleotide sequence ID" value="NZ_CALTYF010000003.1"/>
</dbReference>
<keyword evidence="7 10" id="KW-0687">Ribonucleoprotein</keyword>
<dbReference type="AlphaFoldDB" id="A0A134ACT5"/>
<feature type="domain" description="KOW" evidence="12">
    <location>
        <begin position="2"/>
        <end position="29"/>
    </location>
</feature>
<dbReference type="EMBL" id="LSDG01000043">
    <property type="protein sequence ID" value="KXB65350.1"/>
    <property type="molecule type" value="Genomic_DNA"/>
</dbReference>
<name>A0A134ACT5_9FIRM</name>
<dbReference type="PROSITE" id="PS01108">
    <property type="entry name" value="RIBOSOMAL_L24"/>
    <property type="match status" value="1"/>
</dbReference>
<dbReference type="InterPro" id="IPR014722">
    <property type="entry name" value="Rib_uL2_dom2"/>
</dbReference>
<evidence type="ECO:0000256" key="3">
    <source>
        <dbReference type="ARBA" id="ARBA00011838"/>
    </source>
</evidence>
<dbReference type="STRING" id="755172.HMPREF1863_01446"/>
<evidence type="ECO:0000256" key="1">
    <source>
        <dbReference type="ARBA" id="ARBA00004072"/>
    </source>
</evidence>
<dbReference type="HAMAP" id="MF_01326_B">
    <property type="entry name" value="Ribosomal_uL24_B"/>
    <property type="match status" value="1"/>
</dbReference>
<dbReference type="InterPro" id="IPR041988">
    <property type="entry name" value="Ribosomal_uL24_KOW"/>
</dbReference>
<organism evidence="13 14">
    <name type="scientific">Aedoeadaptatus coxii</name>
    <dbReference type="NCBI Taxonomy" id="755172"/>
    <lineage>
        <taxon>Bacteria</taxon>
        <taxon>Bacillati</taxon>
        <taxon>Bacillota</taxon>
        <taxon>Tissierellia</taxon>
        <taxon>Tissierellales</taxon>
        <taxon>Peptoniphilaceae</taxon>
        <taxon>Aedoeadaptatus</taxon>
    </lineage>
</organism>
<dbReference type="OrthoDB" id="9807419at2"/>
<keyword evidence="5 10" id="KW-0694">RNA-binding</keyword>
<evidence type="ECO:0000259" key="12">
    <source>
        <dbReference type="SMART" id="SM00739"/>
    </source>
</evidence>
<comment type="caution">
    <text evidence="13">The sequence shown here is derived from an EMBL/GenBank/DDBJ whole genome shotgun (WGS) entry which is preliminary data.</text>
</comment>
<evidence type="ECO:0000256" key="2">
    <source>
        <dbReference type="ARBA" id="ARBA00010618"/>
    </source>
</evidence>
<comment type="function">
    <text evidence="9 10">One of the proteins that surrounds the polypeptide exit tunnel on the outside of the subunit.</text>
</comment>
<dbReference type="GO" id="GO:0019843">
    <property type="term" value="F:rRNA binding"/>
    <property type="evidence" value="ECO:0007669"/>
    <property type="project" value="UniProtKB-UniRule"/>
</dbReference>
<dbReference type="GO" id="GO:0003735">
    <property type="term" value="F:structural constituent of ribosome"/>
    <property type="evidence" value="ECO:0007669"/>
    <property type="project" value="InterPro"/>
</dbReference>
<keyword evidence="6 10" id="KW-0689">Ribosomal protein</keyword>
<evidence type="ECO:0000256" key="5">
    <source>
        <dbReference type="ARBA" id="ARBA00022884"/>
    </source>
</evidence>
<dbReference type="PATRIC" id="fig|755172.3.peg.1407"/>
<dbReference type="InterPro" id="IPR005824">
    <property type="entry name" value="KOW"/>
</dbReference>
<dbReference type="Pfam" id="PF00467">
    <property type="entry name" value="KOW"/>
    <property type="match status" value="1"/>
</dbReference>
<keyword evidence="4 10" id="KW-0699">rRNA-binding</keyword>
<dbReference type="GO" id="GO:0005840">
    <property type="term" value="C:ribosome"/>
    <property type="evidence" value="ECO:0007669"/>
    <property type="project" value="UniProtKB-KW"/>
</dbReference>
<dbReference type="InterPro" id="IPR003256">
    <property type="entry name" value="Ribosomal_uL24"/>
</dbReference>
<dbReference type="Pfam" id="PF17136">
    <property type="entry name" value="ribosomal_L24"/>
    <property type="match status" value="1"/>
</dbReference>
<dbReference type="GO" id="GO:1990904">
    <property type="term" value="C:ribonucleoprotein complex"/>
    <property type="evidence" value="ECO:0007669"/>
    <property type="project" value="UniProtKB-KW"/>
</dbReference>
<dbReference type="NCBIfam" id="TIGR01079">
    <property type="entry name" value="rplX_bact"/>
    <property type="match status" value="1"/>
</dbReference>
<dbReference type="GO" id="GO:0006412">
    <property type="term" value="P:translation"/>
    <property type="evidence" value="ECO:0007669"/>
    <property type="project" value="UniProtKB-UniRule"/>
</dbReference>
<dbReference type="InterPro" id="IPR057264">
    <property type="entry name" value="Ribosomal_uL24_C"/>
</dbReference>
<dbReference type="InterPro" id="IPR008991">
    <property type="entry name" value="Translation_prot_SH3-like_sf"/>
</dbReference>
<evidence type="ECO:0000256" key="8">
    <source>
        <dbReference type="ARBA" id="ARBA00035206"/>
    </source>
</evidence>
<dbReference type="SUPFAM" id="SSF50104">
    <property type="entry name" value="Translation proteins SH3-like domain"/>
    <property type="match status" value="1"/>
</dbReference>
<evidence type="ECO:0000256" key="6">
    <source>
        <dbReference type="ARBA" id="ARBA00022980"/>
    </source>
</evidence>
<proteinExistence type="inferred from homology"/>
<evidence type="ECO:0000313" key="13">
    <source>
        <dbReference type="EMBL" id="KXB65350.1"/>
    </source>
</evidence>
<dbReference type="FunFam" id="2.30.30.30:FF:000004">
    <property type="entry name" value="50S ribosomal protein L24"/>
    <property type="match status" value="1"/>
</dbReference>
<comment type="subunit">
    <text evidence="3 10">Part of the 50S ribosomal subunit.</text>
</comment>